<dbReference type="Pfam" id="PF07993">
    <property type="entry name" value="NAD_binding_4"/>
    <property type="match status" value="1"/>
</dbReference>
<feature type="transmembrane region" description="Helical" evidence="10">
    <location>
        <begin position="362"/>
        <end position="383"/>
    </location>
</feature>
<evidence type="ECO:0000256" key="8">
    <source>
        <dbReference type="ARBA" id="ARBA00023136"/>
    </source>
</evidence>
<dbReference type="Pfam" id="PF03015">
    <property type="entry name" value="Sterile"/>
    <property type="match status" value="1"/>
</dbReference>
<dbReference type="FunFam" id="3.40.50.720:FF:000143">
    <property type="entry name" value="Fatty acyl-CoA reductase"/>
    <property type="match status" value="1"/>
</dbReference>
<dbReference type="InterPro" id="IPR013120">
    <property type="entry name" value="FAR_NAD-bd"/>
</dbReference>
<dbReference type="GO" id="GO:0016020">
    <property type="term" value="C:membrane"/>
    <property type="evidence" value="ECO:0007669"/>
    <property type="project" value="UniProtKB-SubCell"/>
</dbReference>
<reference evidence="13" key="1">
    <citation type="submission" date="2019-11" db="EMBL/GenBank/DDBJ databases">
        <title>The nuclear and mitochondrial genomes of Frieseomelitta varia - a highly eusocial stingless bee (Meliponini) with a permanently sterile worker caste.</title>
        <authorList>
            <person name="Freitas F.C.P."/>
            <person name="Lourenco A.P."/>
            <person name="Nunes F.M.F."/>
            <person name="Paschoal A.R."/>
            <person name="Abreu F.C.P."/>
            <person name="Barbin F.O."/>
            <person name="Bataglia L."/>
            <person name="Cardoso-Junior C.A.M."/>
            <person name="Cervoni M.S."/>
            <person name="Silva S.R."/>
            <person name="Dalarmi F."/>
            <person name="Del Lama M.A."/>
            <person name="Depintor T.S."/>
            <person name="Ferreira K.M."/>
            <person name="Goria P.S."/>
            <person name="Jaskot M.C."/>
            <person name="Lago D.C."/>
            <person name="Luna-Lucena D."/>
            <person name="Moda L.M."/>
            <person name="Nascimento L."/>
            <person name="Pedrino M."/>
            <person name="Rabico F.O."/>
            <person name="Sanches F.C."/>
            <person name="Santos D.E."/>
            <person name="Santos C.G."/>
            <person name="Vieira J."/>
            <person name="Lopes T.F."/>
            <person name="Barchuk A.R."/>
            <person name="Hartfelder K."/>
            <person name="Simoes Z.L.P."/>
            <person name="Bitondi M.M.G."/>
            <person name="Pinheiro D.G."/>
        </authorList>
    </citation>
    <scope>NUCLEOTIDE SEQUENCE</scope>
    <source>
        <strain evidence="13">USP_RPSP 00005682</strain>
        <tissue evidence="13">Whole individual</tissue>
    </source>
</reference>
<evidence type="ECO:0000259" key="11">
    <source>
        <dbReference type="Pfam" id="PF03015"/>
    </source>
</evidence>
<comment type="catalytic activity">
    <reaction evidence="9 10">
        <text>a long-chain fatty acyl-CoA + 2 NADPH + 2 H(+) = a long-chain primary fatty alcohol + 2 NADP(+) + CoA</text>
        <dbReference type="Rhea" id="RHEA:52716"/>
        <dbReference type="ChEBI" id="CHEBI:15378"/>
        <dbReference type="ChEBI" id="CHEBI:57287"/>
        <dbReference type="ChEBI" id="CHEBI:57783"/>
        <dbReference type="ChEBI" id="CHEBI:58349"/>
        <dbReference type="ChEBI" id="CHEBI:77396"/>
        <dbReference type="ChEBI" id="CHEBI:83139"/>
        <dbReference type="EC" id="1.2.1.84"/>
    </reaction>
</comment>
<keyword evidence="7 10" id="KW-0443">Lipid metabolism</keyword>
<evidence type="ECO:0000259" key="12">
    <source>
        <dbReference type="Pfam" id="PF07993"/>
    </source>
</evidence>
<dbReference type="InterPro" id="IPR036291">
    <property type="entry name" value="NAD(P)-bd_dom_sf"/>
</dbReference>
<dbReference type="EMBL" id="WNWW01000669">
    <property type="protein sequence ID" value="KAF3422611.1"/>
    <property type="molecule type" value="Genomic_DNA"/>
</dbReference>
<comment type="function">
    <text evidence="10">Catalyzes the reduction of fatty acyl-CoA to fatty alcohols.</text>
</comment>
<dbReference type="GO" id="GO:0080019">
    <property type="term" value="F:alcohol-forming very long-chain fatty acyl-CoA reductase activity"/>
    <property type="evidence" value="ECO:0007669"/>
    <property type="project" value="InterPro"/>
</dbReference>
<dbReference type="PANTHER" id="PTHR11011:SF107">
    <property type="entry name" value="FATTY ACYL-COA REDUCTASE"/>
    <property type="match status" value="1"/>
</dbReference>
<evidence type="ECO:0000313" key="14">
    <source>
        <dbReference type="Proteomes" id="UP000655588"/>
    </source>
</evidence>
<evidence type="ECO:0000313" key="13">
    <source>
        <dbReference type="EMBL" id="KAF3422611.1"/>
    </source>
</evidence>
<dbReference type="GO" id="GO:0035336">
    <property type="term" value="P:long-chain fatty-acyl-CoA metabolic process"/>
    <property type="evidence" value="ECO:0007669"/>
    <property type="project" value="TreeGrafter"/>
</dbReference>
<keyword evidence="5 10" id="KW-0521">NADP</keyword>
<dbReference type="InterPro" id="IPR033640">
    <property type="entry name" value="FAR_C"/>
</dbReference>
<dbReference type="GO" id="GO:0005777">
    <property type="term" value="C:peroxisome"/>
    <property type="evidence" value="ECO:0007669"/>
    <property type="project" value="TreeGrafter"/>
</dbReference>
<keyword evidence="14" id="KW-1185">Reference proteome</keyword>
<dbReference type="Proteomes" id="UP000655588">
    <property type="component" value="Unassembled WGS sequence"/>
</dbReference>
<evidence type="ECO:0000256" key="4">
    <source>
        <dbReference type="ARBA" id="ARBA00022692"/>
    </source>
</evidence>
<dbReference type="CDD" id="cd09071">
    <property type="entry name" value="FAR_C"/>
    <property type="match status" value="1"/>
</dbReference>
<feature type="domain" description="Thioester reductase (TE)" evidence="12">
    <location>
        <begin position="31"/>
        <end position="301"/>
    </location>
</feature>
<sequence length="480" mass="54626">MNIKANENNISVKPYKANSIGAFYDNTAILVTGATGFIGKGILEKLMRVCPNIAAIYVLIRPKKDQTIEQRFKELIDDPIYDSIKVNHPSLLSRIHLIQGDVSLPDLGLSPADRTMLIEKVNIVFHLAATVRFNEPLNVAVNINTKGTARVIQLCKELKHVISVVHVSTAYSNAHLSEIEEKVYTTCFPPSTVIDICEIEDKTLIDLLEERILKIYPNTYTFTKNLAEQIVSNNCDCLPVAIVRPSIIGASLEEPCPGWVDNVFGATAVFLQVGRGILRAMIINKDARLDVVPIDYVIDTIMCAAWHVTLDCDTKTKVYNCTSNASPLKWGQLKDIYVECCIKTPMNNVLWYPFCILLTNRYVYNVLNIFLHILPAFIMDTFLKLRDKRPTMMKINNYLNQLLIAIEYFDTREWTFHRYNITEMMRKVKTLEDGNIVKLDLQDMDWKNLYWAHQIAQVFGLIVFLAVIGYLALVVCNFVH</sequence>
<dbReference type="GO" id="GO:0102965">
    <property type="term" value="F:alcohol-forming long-chain fatty acyl-CoA reductase activity"/>
    <property type="evidence" value="ECO:0007669"/>
    <property type="project" value="UniProtKB-EC"/>
</dbReference>
<evidence type="ECO:0000256" key="9">
    <source>
        <dbReference type="ARBA" id="ARBA00052530"/>
    </source>
</evidence>
<organism evidence="13 14">
    <name type="scientific">Frieseomelitta varia</name>
    <dbReference type="NCBI Taxonomy" id="561572"/>
    <lineage>
        <taxon>Eukaryota</taxon>
        <taxon>Metazoa</taxon>
        <taxon>Ecdysozoa</taxon>
        <taxon>Arthropoda</taxon>
        <taxon>Hexapoda</taxon>
        <taxon>Insecta</taxon>
        <taxon>Pterygota</taxon>
        <taxon>Neoptera</taxon>
        <taxon>Endopterygota</taxon>
        <taxon>Hymenoptera</taxon>
        <taxon>Apocrita</taxon>
        <taxon>Aculeata</taxon>
        <taxon>Apoidea</taxon>
        <taxon>Anthophila</taxon>
        <taxon>Apidae</taxon>
        <taxon>Frieseomelitta</taxon>
    </lineage>
</organism>
<evidence type="ECO:0000256" key="10">
    <source>
        <dbReference type="RuleBase" id="RU363097"/>
    </source>
</evidence>
<proteinExistence type="inferred from homology"/>
<keyword evidence="10" id="KW-0560">Oxidoreductase</keyword>
<protein>
    <recommendedName>
        <fullName evidence="10">Fatty acyl-CoA reductase</fullName>
        <ecNumber evidence="10">1.2.1.84</ecNumber>
    </recommendedName>
</protein>
<dbReference type="PANTHER" id="PTHR11011">
    <property type="entry name" value="MALE STERILITY PROTEIN 2-RELATED"/>
    <property type="match status" value="1"/>
</dbReference>
<dbReference type="EC" id="1.2.1.84" evidence="10"/>
<evidence type="ECO:0000256" key="5">
    <source>
        <dbReference type="ARBA" id="ARBA00022857"/>
    </source>
</evidence>
<dbReference type="CDD" id="cd05236">
    <property type="entry name" value="FAR-N_SDR_e"/>
    <property type="match status" value="1"/>
</dbReference>
<feature type="transmembrane region" description="Helical" evidence="10">
    <location>
        <begin position="455"/>
        <end position="475"/>
    </location>
</feature>
<evidence type="ECO:0000256" key="3">
    <source>
        <dbReference type="ARBA" id="ARBA00022516"/>
    </source>
</evidence>
<dbReference type="InterPro" id="IPR026055">
    <property type="entry name" value="FAR"/>
</dbReference>
<dbReference type="SUPFAM" id="SSF51735">
    <property type="entry name" value="NAD(P)-binding Rossmann-fold domains"/>
    <property type="match status" value="1"/>
</dbReference>
<accession>A0A833RT45</accession>
<evidence type="ECO:0000256" key="2">
    <source>
        <dbReference type="ARBA" id="ARBA00005928"/>
    </source>
</evidence>
<dbReference type="AlphaFoldDB" id="A0A833RT45"/>
<comment type="caution">
    <text evidence="13">The sequence shown here is derived from an EMBL/GenBank/DDBJ whole genome shotgun (WGS) entry which is preliminary data.</text>
</comment>
<gene>
    <name evidence="13" type="ORF">E2986_12390</name>
</gene>
<name>A0A833RT45_9HYME</name>
<dbReference type="Gene3D" id="3.40.50.720">
    <property type="entry name" value="NAD(P)-binding Rossmann-like Domain"/>
    <property type="match status" value="1"/>
</dbReference>
<evidence type="ECO:0000256" key="1">
    <source>
        <dbReference type="ARBA" id="ARBA00004141"/>
    </source>
</evidence>
<feature type="domain" description="Fatty acyl-CoA reductase C-terminal" evidence="11">
    <location>
        <begin position="371"/>
        <end position="452"/>
    </location>
</feature>
<keyword evidence="8 10" id="KW-0472">Membrane</keyword>
<keyword evidence="6 10" id="KW-1133">Transmembrane helix</keyword>
<comment type="similarity">
    <text evidence="2 10">Belongs to the fatty acyl-CoA reductase family.</text>
</comment>
<keyword evidence="3 10" id="KW-0444">Lipid biosynthesis</keyword>
<keyword evidence="4 10" id="KW-0812">Transmembrane</keyword>
<evidence type="ECO:0000256" key="6">
    <source>
        <dbReference type="ARBA" id="ARBA00022989"/>
    </source>
</evidence>
<comment type="subcellular location">
    <subcellularLocation>
        <location evidence="1">Membrane</location>
        <topology evidence="1">Multi-pass membrane protein</topology>
    </subcellularLocation>
</comment>
<evidence type="ECO:0000256" key="7">
    <source>
        <dbReference type="ARBA" id="ARBA00023098"/>
    </source>
</evidence>